<gene>
    <name evidence="5" type="ordered locus">LBA1022</name>
</gene>
<dbReference type="GO" id="GO:0005829">
    <property type="term" value="C:cytosol"/>
    <property type="evidence" value="ECO:0007669"/>
    <property type="project" value="TreeGrafter"/>
</dbReference>
<dbReference type="HOGENOM" id="CLU_085654_1_0_9"/>
<dbReference type="STRING" id="272621.LBA1022"/>
<dbReference type="BioCyc" id="LACI272621:G1G49-1021-MONOMER"/>
<dbReference type="PANTHER" id="PTHR43782">
    <property type="entry name" value="ARGINASE"/>
    <property type="match status" value="1"/>
</dbReference>
<comment type="similarity">
    <text evidence="4">Belongs to the arginase family.</text>
</comment>
<evidence type="ECO:0000256" key="2">
    <source>
        <dbReference type="ARBA" id="ARBA00022801"/>
    </source>
</evidence>
<dbReference type="EMBL" id="CP000033">
    <property type="protein sequence ID" value="AAV42871.1"/>
    <property type="molecule type" value="Genomic_DNA"/>
</dbReference>
<evidence type="ECO:0000256" key="3">
    <source>
        <dbReference type="ARBA" id="ARBA00023211"/>
    </source>
</evidence>
<dbReference type="OrthoDB" id="9789727at2"/>
<dbReference type="PANTHER" id="PTHR43782:SF3">
    <property type="entry name" value="ARGINASE"/>
    <property type="match status" value="1"/>
</dbReference>
<dbReference type="AlphaFoldDB" id="Q5FKA3"/>
<dbReference type="RefSeq" id="WP_003547285.1">
    <property type="nucleotide sequence ID" value="NC_006814.3"/>
</dbReference>
<dbReference type="PROSITE" id="PS51409">
    <property type="entry name" value="ARGINASE_2"/>
    <property type="match status" value="1"/>
</dbReference>
<dbReference type="InterPro" id="IPR006035">
    <property type="entry name" value="Ureohydrolase"/>
</dbReference>
<evidence type="ECO:0000256" key="4">
    <source>
        <dbReference type="PROSITE-ProRule" id="PRU00742"/>
    </source>
</evidence>
<name>Q5FKA3_LACAC</name>
<dbReference type="eggNOG" id="COG0010">
    <property type="taxonomic scope" value="Bacteria"/>
</dbReference>
<dbReference type="Proteomes" id="UP000006381">
    <property type="component" value="Chromosome"/>
</dbReference>
<dbReference type="Pfam" id="PF00491">
    <property type="entry name" value="Arginase"/>
    <property type="match status" value="1"/>
</dbReference>
<dbReference type="GO" id="GO:0030145">
    <property type="term" value="F:manganese ion binding"/>
    <property type="evidence" value="ECO:0007669"/>
    <property type="project" value="TreeGrafter"/>
</dbReference>
<dbReference type="Gene3D" id="3.40.800.10">
    <property type="entry name" value="Ureohydrolase domain"/>
    <property type="match status" value="1"/>
</dbReference>
<dbReference type="SUPFAM" id="SSF52768">
    <property type="entry name" value="Arginase/deacetylase"/>
    <property type="match status" value="1"/>
</dbReference>
<evidence type="ECO:0000313" key="6">
    <source>
        <dbReference type="Proteomes" id="UP000006381"/>
    </source>
</evidence>
<organism evidence="6">
    <name type="scientific">Lactobacillus acidophilus (strain ATCC 700396 / NCK56 / N2 / NCFM)</name>
    <dbReference type="NCBI Taxonomy" id="272621"/>
    <lineage>
        <taxon>Bacteria</taxon>
        <taxon>Bacillati</taxon>
        <taxon>Bacillota</taxon>
        <taxon>Bacilli</taxon>
        <taxon>Lactobacillales</taxon>
        <taxon>Lactobacillaceae</taxon>
        <taxon>Lactobacillus</taxon>
    </lineage>
</organism>
<reference evidence="5 6" key="1">
    <citation type="journal article" date="2005" name="Proc. Natl. Acad. Sci. U.S.A.">
        <title>Complete genome sequence of the probiotic lactic acid bacterium Lactobacillus acidophilus NCFM.</title>
        <authorList>
            <person name="Altermann E."/>
            <person name="Russell W.M."/>
            <person name="Azcarate-Peril M.A."/>
            <person name="Barrangou R."/>
            <person name="Buck B.L."/>
            <person name="McAuliffe O."/>
            <person name="Souther N."/>
            <person name="Dobson A."/>
            <person name="Duong T."/>
            <person name="Callanan M."/>
            <person name="Lick S."/>
            <person name="Hamrick A."/>
            <person name="Cano R."/>
            <person name="Klaenhammer T.R."/>
        </authorList>
    </citation>
    <scope>NUCLEOTIDE SEQUENCE [LARGE SCALE GENOMIC DNA]</scope>
    <source>
        <strain evidence="6">ATCC 700396 / NCK56 / N2 / NCFM</strain>
    </source>
</reference>
<dbReference type="CDD" id="cd09999">
    <property type="entry name" value="Arginase-like_1"/>
    <property type="match status" value="1"/>
</dbReference>
<keyword evidence="1" id="KW-0479">Metal-binding</keyword>
<keyword evidence="6" id="KW-1185">Reference proteome</keyword>
<proteinExistence type="inferred from homology"/>
<dbReference type="InterPro" id="IPR023696">
    <property type="entry name" value="Ureohydrolase_dom_sf"/>
</dbReference>
<keyword evidence="2 5" id="KW-0378">Hydrolase</keyword>
<evidence type="ECO:0000256" key="1">
    <source>
        <dbReference type="ARBA" id="ARBA00022723"/>
    </source>
</evidence>
<evidence type="ECO:0000313" key="5">
    <source>
        <dbReference type="EMBL" id="AAV42871.1"/>
    </source>
</evidence>
<protein>
    <submittedName>
        <fullName evidence="5">Arginase</fullName>
        <ecNumber evidence="5">3.5.3.1</ecNumber>
    </submittedName>
</protein>
<dbReference type="KEGG" id="lac:LBA1022"/>
<dbReference type="PATRIC" id="fig|272621.13.peg.971"/>
<dbReference type="EC" id="3.5.3.1" evidence="5"/>
<accession>Q5FKA3</accession>
<dbReference type="GO" id="GO:0004053">
    <property type="term" value="F:arginase activity"/>
    <property type="evidence" value="ECO:0007669"/>
    <property type="project" value="UniProtKB-EC"/>
</dbReference>
<keyword evidence="3" id="KW-0464">Manganese</keyword>
<dbReference type="GeneID" id="93289866"/>
<sequence length="287" mass="32645">MIEKTIRLVVPDWQAGDNPVYKLGAKVLKAIAPENKEQKTITVKTADSNQTLEKENNVTAQSAVLKNIRNTKKVIITEQPNKIITFGGNCLVSQQPIDYLNGIYGEKLGVIWIDAHPDISNPEVFYNEHAMVVGNLLHRGDPAIQKEVDNPLKSNQIFYAGLQEPTNNEKKLIEQAGIKYKVQDENQIDSERVIDWIKENNFEHIYIHLDVDVMNSDSKNFYATYFNNPDLGEIPDNAAVGKMSRKSIWQFISNFSQEYNLVGLTLAEYLPWSAKEMLDLMNNTNIF</sequence>
<dbReference type="SMR" id="Q5FKA3"/>